<comment type="caution">
    <text evidence="1">The sequence shown here is derived from an EMBL/GenBank/DDBJ whole genome shotgun (WGS) entry which is preliminary data.</text>
</comment>
<dbReference type="Proteomes" id="UP000652761">
    <property type="component" value="Unassembled WGS sequence"/>
</dbReference>
<accession>A0A843U738</accession>
<gene>
    <name evidence="1" type="ORF">Taro_011770</name>
</gene>
<protein>
    <submittedName>
        <fullName evidence="1">Uncharacterized protein</fullName>
    </submittedName>
</protein>
<keyword evidence="2" id="KW-1185">Reference proteome</keyword>
<dbReference type="EMBL" id="NMUH01000449">
    <property type="protein sequence ID" value="MQL79331.1"/>
    <property type="molecule type" value="Genomic_DNA"/>
</dbReference>
<organism evidence="1 2">
    <name type="scientific">Colocasia esculenta</name>
    <name type="common">Wild taro</name>
    <name type="synonym">Arum esculentum</name>
    <dbReference type="NCBI Taxonomy" id="4460"/>
    <lineage>
        <taxon>Eukaryota</taxon>
        <taxon>Viridiplantae</taxon>
        <taxon>Streptophyta</taxon>
        <taxon>Embryophyta</taxon>
        <taxon>Tracheophyta</taxon>
        <taxon>Spermatophyta</taxon>
        <taxon>Magnoliopsida</taxon>
        <taxon>Liliopsida</taxon>
        <taxon>Araceae</taxon>
        <taxon>Aroideae</taxon>
        <taxon>Colocasieae</taxon>
        <taxon>Colocasia</taxon>
    </lineage>
</organism>
<name>A0A843U738_COLES</name>
<dbReference type="AlphaFoldDB" id="A0A843U738"/>
<reference evidence="1" key="1">
    <citation type="submission" date="2017-07" db="EMBL/GenBank/DDBJ databases">
        <title>Taro Niue Genome Assembly and Annotation.</title>
        <authorList>
            <person name="Atibalentja N."/>
            <person name="Keating K."/>
            <person name="Fields C.J."/>
        </authorList>
    </citation>
    <scope>NUCLEOTIDE SEQUENCE</scope>
    <source>
        <strain evidence="1">Niue_2</strain>
        <tissue evidence="1">Leaf</tissue>
    </source>
</reference>
<evidence type="ECO:0000313" key="1">
    <source>
        <dbReference type="EMBL" id="MQL79331.1"/>
    </source>
</evidence>
<proteinExistence type="predicted"/>
<sequence>MASRTLISFCRSSAWRAPDAPKAVRPPPPKPVGWFTAVAVAEELARSNDAGRSWSFVHGMGGGSYQAFKNSSKNLLTDRDWDS</sequence>
<evidence type="ECO:0000313" key="2">
    <source>
        <dbReference type="Proteomes" id="UP000652761"/>
    </source>
</evidence>